<dbReference type="PANTHER" id="PTHR11929:SF194">
    <property type="entry name" value="ALPHA-(1,3)-FUCOSYLTRANSFERASE 10"/>
    <property type="match status" value="1"/>
</dbReference>
<keyword evidence="8" id="KW-1185">Reference proteome</keyword>
<evidence type="ECO:0000256" key="1">
    <source>
        <dbReference type="ARBA" id="ARBA00004922"/>
    </source>
</evidence>
<feature type="domain" description="Fucosyltransferase C-terminal" evidence="6">
    <location>
        <begin position="229"/>
        <end position="410"/>
    </location>
</feature>
<dbReference type="Proteomes" id="UP001327560">
    <property type="component" value="Chromosome 7"/>
</dbReference>
<dbReference type="PIRSF" id="PIRSF037334">
    <property type="entry name" value="Alpha1_3/4FUT_pln"/>
    <property type="match status" value="1"/>
</dbReference>
<evidence type="ECO:0000313" key="8">
    <source>
        <dbReference type="Proteomes" id="UP001327560"/>
    </source>
</evidence>
<dbReference type="EMBL" id="CP136896">
    <property type="protein sequence ID" value="WOL15060.1"/>
    <property type="molecule type" value="Genomic_DNA"/>
</dbReference>
<organism evidence="7 8">
    <name type="scientific">Canna indica</name>
    <name type="common">Indian-shot</name>
    <dbReference type="NCBI Taxonomy" id="4628"/>
    <lineage>
        <taxon>Eukaryota</taxon>
        <taxon>Viridiplantae</taxon>
        <taxon>Streptophyta</taxon>
        <taxon>Embryophyta</taxon>
        <taxon>Tracheophyta</taxon>
        <taxon>Spermatophyta</taxon>
        <taxon>Magnoliopsida</taxon>
        <taxon>Liliopsida</taxon>
        <taxon>Zingiberales</taxon>
        <taxon>Cannaceae</taxon>
        <taxon>Canna</taxon>
    </lineage>
</organism>
<name>A0AAQ3QNZ3_9LILI</name>
<evidence type="ECO:0000256" key="4">
    <source>
        <dbReference type="ARBA" id="ARBA00022679"/>
    </source>
</evidence>
<evidence type="ECO:0000256" key="3">
    <source>
        <dbReference type="ARBA" id="ARBA00022676"/>
    </source>
</evidence>
<sequence>MPAVSDHALALVLRSSPLLLFLPFLLLFLLSINFANFSSLSSPVHSSSAPAADARPVTNNATAERPTDTFTDLAASFDIWDTKVGCERFREKHRSWRSDPSKIQDAEAGDCTTIGASRHVIILVMGWTWIPDELENLYSCRCGLTCLWTKSAALADKPDALFFEWKQPPETRQKGEPLRIYMDLEASRQRTGLEDIFVGFHANDDVQCTYAGTMFRKFRNYHVSSMKRNDVLVYWSSSRCFQHRTELAEKFFALIPHHSFGKCLNNVGGRDAALSFYPECKMDLTSEPHWWDHLHCAMSHYKFVLAIENTITDSYITEKLYYALEAGSVPIYFGASDVESFVPPHSIIDGSKFSSLEELASFVKTVADDPKAYSEYHAWRRCGTMGYYGKNRAASLDTLPCRLCEFVSRKGGRDAE</sequence>
<gene>
    <name evidence="7" type="ORF">Cni_G23841</name>
</gene>
<evidence type="ECO:0000256" key="2">
    <source>
        <dbReference type="ARBA" id="ARBA00008919"/>
    </source>
</evidence>
<dbReference type="PANTHER" id="PTHR11929">
    <property type="entry name" value="ALPHA- 1,3 -FUCOSYLTRANSFERASE"/>
    <property type="match status" value="1"/>
</dbReference>
<accession>A0AAQ3QNZ3</accession>
<dbReference type="InterPro" id="IPR017177">
    <property type="entry name" value="Alpha-1_3/4-FUT_pln"/>
</dbReference>
<dbReference type="GO" id="GO:0046920">
    <property type="term" value="F:alpha-(1-&gt;3)-fucosyltransferase activity"/>
    <property type="evidence" value="ECO:0007669"/>
    <property type="project" value="TreeGrafter"/>
</dbReference>
<comment type="pathway">
    <text evidence="1">Protein modification; protein glycosylation.</text>
</comment>
<evidence type="ECO:0000313" key="7">
    <source>
        <dbReference type="EMBL" id="WOL15060.1"/>
    </source>
</evidence>
<dbReference type="Pfam" id="PF00852">
    <property type="entry name" value="Glyco_transf_10"/>
    <property type="match status" value="1"/>
</dbReference>
<keyword evidence="5" id="KW-0472">Membrane</keyword>
<dbReference type="AlphaFoldDB" id="A0AAQ3QNZ3"/>
<dbReference type="GO" id="GO:0032580">
    <property type="term" value="C:Golgi cisterna membrane"/>
    <property type="evidence" value="ECO:0007669"/>
    <property type="project" value="UniProtKB-SubCell"/>
</dbReference>
<keyword evidence="5" id="KW-0812">Transmembrane</keyword>
<evidence type="ECO:0000256" key="5">
    <source>
        <dbReference type="RuleBase" id="RU003832"/>
    </source>
</evidence>
<dbReference type="FunFam" id="3.40.50.11660:FF:000003">
    <property type="entry name" value="Alpha-(1,4)-fucosyltransferase"/>
    <property type="match status" value="1"/>
</dbReference>
<keyword evidence="4 5" id="KW-0808">Transferase</keyword>
<keyword evidence="5" id="KW-0333">Golgi apparatus</keyword>
<reference evidence="7 8" key="1">
    <citation type="submission" date="2023-10" db="EMBL/GenBank/DDBJ databases">
        <title>Chromosome-scale genome assembly provides insights into flower coloration mechanisms of Canna indica.</title>
        <authorList>
            <person name="Li C."/>
        </authorList>
    </citation>
    <scope>NUCLEOTIDE SEQUENCE [LARGE SCALE GENOMIC DNA]</scope>
    <source>
        <tissue evidence="7">Flower</tissue>
    </source>
</reference>
<dbReference type="EC" id="2.4.1.-" evidence="5"/>
<protein>
    <recommendedName>
        <fullName evidence="5">Fucosyltransferase</fullName>
        <ecNumber evidence="5">2.4.1.-</ecNumber>
    </recommendedName>
</protein>
<evidence type="ECO:0000259" key="6">
    <source>
        <dbReference type="Pfam" id="PF00852"/>
    </source>
</evidence>
<dbReference type="InterPro" id="IPR055270">
    <property type="entry name" value="Glyco_tran_10_C"/>
</dbReference>
<comment type="subcellular location">
    <subcellularLocation>
        <location evidence="5">Golgi apparatus</location>
        <location evidence="5">Golgi stack membrane</location>
        <topology evidence="5">Single-pass type II membrane protein</topology>
    </subcellularLocation>
</comment>
<dbReference type="SUPFAM" id="SSF53756">
    <property type="entry name" value="UDP-Glycosyltransferase/glycogen phosphorylase"/>
    <property type="match status" value="1"/>
</dbReference>
<dbReference type="InterPro" id="IPR038577">
    <property type="entry name" value="GT10-like_C_sf"/>
</dbReference>
<keyword evidence="3 5" id="KW-0328">Glycosyltransferase</keyword>
<dbReference type="Gene3D" id="3.40.50.11660">
    <property type="entry name" value="Glycosyl transferase family 10, C-terminal domain"/>
    <property type="match status" value="1"/>
</dbReference>
<proteinExistence type="inferred from homology"/>
<dbReference type="InterPro" id="IPR001503">
    <property type="entry name" value="Glyco_trans_10"/>
</dbReference>
<comment type="similarity">
    <text evidence="2 5">Belongs to the glycosyltransferase 10 family.</text>
</comment>